<dbReference type="InterPro" id="IPR001005">
    <property type="entry name" value="SANT/Myb"/>
</dbReference>
<dbReference type="PANTHER" id="PTHR12802">
    <property type="entry name" value="SWI/SNF COMPLEX-RELATED"/>
    <property type="match status" value="1"/>
</dbReference>
<dbReference type="Gene3D" id="1.10.10.60">
    <property type="entry name" value="Homeodomain-like"/>
    <property type="match status" value="1"/>
</dbReference>
<dbReference type="FunFam" id="1.10.10.60:FF:000023">
    <property type="entry name" value="protein REVEILLE 6 isoform X1"/>
    <property type="match status" value="1"/>
</dbReference>
<accession>A0A394DBI4</accession>
<dbReference type="CDD" id="cd00167">
    <property type="entry name" value="SANT"/>
    <property type="match status" value="1"/>
</dbReference>
<dbReference type="Pfam" id="PF00249">
    <property type="entry name" value="Myb_DNA-binding"/>
    <property type="match status" value="1"/>
</dbReference>
<dbReference type="STRING" id="3871.A0A394DBI4"/>
<feature type="domain" description="Myb-like" evidence="7">
    <location>
        <begin position="54"/>
        <end position="104"/>
    </location>
</feature>
<evidence type="ECO:0000256" key="3">
    <source>
        <dbReference type="ARBA" id="ARBA00023125"/>
    </source>
</evidence>
<evidence type="ECO:0000256" key="6">
    <source>
        <dbReference type="SAM" id="MobiDB-lite"/>
    </source>
</evidence>
<dbReference type="Gramene" id="OIW20605">
    <property type="protein sequence ID" value="OIW20605"/>
    <property type="gene ID" value="TanjilG_16104"/>
</dbReference>
<evidence type="ECO:0000256" key="5">
    <source>
        <dbReference type="ARBA" id="ARBA00023242"/>
    </source>
</evidence>
<dbReference type="GO" id="GO:0005634">
    <property type="term" value="C:nucleus"/>
    <property type="evidence" value="ECO:0007669"/>
    <property type="project" value="UniProtKB-SubCell"/>
</dbReference>
<name>A0A394DBI4_LUPAN</name>
<dbReference type="AlphaFoldDB" id="A0A394DBI4"/>
<keyword evidence="3" id="KW-0238">DNA-binding</keyword>
<dbReference type="PANTHER" id="PTHR12802:SF175">
    <property type="entry name" value="PROTEIN REVEILLE 2"/>
    <property type="match status" value="1"/>
</dbReference>
<dbReference type="PROSITE" id="PS51293">
    <property type="entry name" value="SANT"/>
    <property type="match status" value="1"/>
</dbReference>
<dbReference type="KEGG" id="lang:109338572"/>
<dbReference type="OrthoDB" id="118550at2759"/>
<evidence type="ECO:0000259" key="9">
    <source>
        <dbReference type="PROSITE" id="PS51294"/>
    </source>
</evidence>
<evidence type="ECO:0000313" key="10">
    <source>
        <dbReference type="EMBL" id="OIW20605.1"/>
    </source>
</evidence>
<dbReference type="PROSITE" id="PS50090">
    <property type="entry name" value="MYB_LIKE"/>
    <property type="match status" value="1"/>
</dbReference>
<evidence type="ECO:0000259" key="7">
    <source>
        <dbReference type="PROSITE" id="PS50090"/>
    </source>
</evidence>
<evidence type="ECO:0000256" key="2">
    <source>
        <dbReference type="ARBA" id="ARBA00023015"/>
    </source>
</evidence>
<reference evidence="10 11" key="1">
    <citation type="journal article" date="2017" name="Plant Biotechnol. J.">
        <title>A comprehensive draft genome sequence for lupin (Lupinus angustifolius), an emerging health food: insights into plant-microbe interactions and legume evolution.</title>
        <authorList>
            <person name="Hane J.K."/>
            <person name="Ming Y."/>
            <person name="Kamphuis L.G."/>
            <person name="Nelson M.N."/>
            <person name="Garg G."/>
            <person name="Atkins C.A."/>
            <person name="Bayer P.E."/>
            <person name="Bravo A."/>
            <person name="Bringans S."/>
            <person name="Cannon S."/>
            <person name="Edwards D."/>
            <person name="Foley R."/>
            <person name="Gao L.L."/>
            <person name="Harrison M.J."/>
            <person name="Huang W."/>
            <person name="Hurgobin B."/>
            <person name="Li S."/>
            <person name="Liu C.W."/>
            <person name="McGrath A."/>
            <person name="Morahan G."/>
            <person name="Murray J."/>
            <person name="Weller J."/>
            <person name="Jian J."/>
            <person name="Singh K.B."/>
        </authorList>
    </citation>
    <scope>NUCLEOTIDE SEQUENCE [LARGE SCALE GENOMIC DNA]</scope>
    <source>
        <strain evidence="11">cv. Tanjil</strain>
        <tissue evidence="10">Whole plant</tissue>
    </source>
</reference>
<organism evidence="10 11">
    <name type="scientific">Lupinus angustifolius</name>
    <name type="common">Narrow-leaved blue lupine</name>
    <dbReference type="NCBI Taxonomy" id="3871"/>
    <lineage>
        <taxon>Eukaryota</taxon>
        <taxon>Viridiplantae</taxon>
        <taxon>Streptophyta</taxon>
        <taxon>Embryophyta</taxon>
        <taxon>Tracheophyta</taxon>
        <taxon>Spermatophyta</taxon>
        <taxon>Magnoliopsida</taxon>
        <taxon>eudicotyledons</taxon>
        <taxon>Gunneridae</taxon>
        <taxon>Pentapetalae</taxon>
        <taxon>rosids</taxon>
        <taxon>fabids</taxon>
        <taxon>Fabales</taxon>
        <taxon>Fabaceae</taxon>
        <taxon>Papilionoideae</taxon>
        <taxon>50 kb inversion clade</taxon>
        <taxon>genistoids sensu lato</taxon>
        <taxon>core genistoids</taxon>
        <taxon>Genisteae</taxon>
        <taxon>Lupinus</taxon>
    </lineage>
</organism>
<protein>
    <submittedName>
        <fullName evidence="10">Uncharacterized protein</fullName>
    </submittedName>
</protein>
<dbReference type="NCBIfam" id="TIGR01557">
    <property type="entry name" value="myb_SHAQKYF"/>
    <property type="match status" value="1"/>
</dbReference>
<gene>
    <name evidence="10" type="ORF">TanjilG_16104</name>
</gene>
<feature type="region of interest" description="Disordered" evidence="6">
    <location>
        <begin position="108"/>
        <end position="155"/>
    </location>
</feature>
<comment type="subcellular location">
    <subcellularLocation>
        <location evidence="1">Nucleus</location>
    </subcellularLocation>
</comment>
<dbReference type="GO" id="GO:0003677">
    <property type="term" value="F:DNA binding"/>
    <property type="evidence" value="ECO:0007669"/>
    <property type="project" value="UniProtKB-KW"/>
</dbReference>
<feature type="compositionally biased region" description="Low complexity" evidence="6">
    <location>
        <begin position="9"/>
        <end position="25"/>
    </location>
</feature>
<evidence type="ECO:0000256" key="1">
    <source>
        <dbReference type="ARBA" id="ARBA00004123"/>
    </source>
</evidence>
<dbReference type="InterPro" id="IPR017930">
    <property type="entry name" value="Myb_dom"/>
</dbReference>
<proteinExistence type="predicted"/>
<keyword evidence="5" id="KW-0539">Nucleus</keyword>
<dbReference type="PROSITE" id="PS51294">
    <property type="entry name" value="HTH_MYB"/>
    <property type="match status" value="1"/>
</dbReference>
<evidence type="ECO:0000313" key="11">
    <source>
        <dbReference type="Proteomes" id="UP000188354"/>
    </source>
</evidence>
<dbReference type="SMART" id="SM00717">
    <property type="entry name" value="SANT"/>
    <property type="match status" value="1"/>
</dbReference>
<dbReference type="InterPro" id="IPR009057">
    <property type="entry name" value="Homeodomain-like_sf"/>
</dbReference>
<evidence type="ECO:0000256" key="4">
    <source>
        <dbReference type="ARBA" id="ARBA00023163"/>
    </source>
</evidence>
<keyword evidence="11" id="KW-1185">Reference proteome</keyword>
<sequence length="425" mass="46786">MDMQDQIEGSKSNNSRSGSSSHSNGATKSENVSQSRDVTSAGNNHTPKVRKPYTISKQREKWTEEEHQKFLEALKLYGRGWRQIEEHIGTKTAVQIRSHAQKFFSKIVRESDGNAETSKQPIDIPPPRPKRKPLHPYPRKSVNSSKEHFIPSESGISPPSNLLIAEKVTQSPTSVLSAFGSDAFEQSFLDQTNRCVSPNSCTTDIHPLSLSPVDKENECMISNSSEEEAKGSLASVPLSTSSKLLLSVKSELSSKETECLKEESAEMPRVTCIKLFGRTVSMVGNQKSMNVDEEENNKSITSNSDEVGNVEYQNLCGAWLSEQVDIHLSLGLCNSNCHTNPDGVKVTGEEGSSCTGSNAESVSGMENQCKILDAVDSQYQKSRHVEGKVSQRGFVPYKRCLAERDANSLVASLEEREGQRARVCL</sequence>
<dbReference type="EMBL" id="MLAU01011581">
    <property type="protein sequence ID" value="OIW20605.1"/>
    <property type="molecule type" value="Genomic_DNA"/>
</dbReference>
<comment type="caution">
    <text evidence="10">The sequence shown here is derived from an EMBL/GenBank/DDBJ whole genome shotgun (WGS) entry which is preliminary data.</text>
</comment>
<feature type="compositionally biased region" description="Basic residues" evidence="6">
    <location>
        <begin position="128"/>
        <end position="138"/>
    </location>
</feature>
<dbReference type="InterPro" id="IPR006447">
    <property type="entry name" value="Myb_dom_plants"/>
</dbReference>
<dbReference type="Proteomes" id="UP000188354">
    <property type="component" value="Unassembled WGS sequence"/>
</dbReference>
<keyword evidence="2" id="KW-0805">Transcription regulation</keyword>
<feature type="region of interest" description="Disordered" evidence="6">
    <location>
        <begin position="1"/>
        <end position="63"/>
    </location>
</feature>
<dbReference type="GO" id="GO:0010468">
    <property type="term" value="P:regulation of gene expression"/>
    <property type="evidence" value="ECO:0007669"/>
    <property type="project" value="UniProtKB-ARBA"/>
</dbReference>
<feature type="compositionally biased region" description="Polar residues" evidence="6">
    <location>
        <begin position="26"/>
        <end position="46"/>
    </location>
</feature>
<dbReference type="SUPFAM" id="SSF46689">
    <property type="entry name" value="Homeodomain-like"/>
    <property type="match status" value="1"/>
</dbReference>
<evidence type="ECO:0000259" key="8">
    <source>
        <dbReference type="PROSITE" id="PS51293"/>
    </source>
</evidence>
<dbReference type="InterPro" id="IPR017884">
    <property type="entry name" value="SANT_dom"/>
</dbReference>
<feature type="domain" description="HTH myb-type" evidence="9">
    <location>
        <begin position="54"/>
        <end position="108"/>
    </location>
</feature>
<feature type="domain" description="SANT" evidence="8">
    <location>
        <begin position="57"/>
        <end position="108"/>
    </location>
</feature>
<keyword evidence="4" id="KW-0804">Transcription</keyword>